<dbReference type="Pfam" id="PF00871">
    <property type="entry name" value="Acetate_kinase"/>
    <property type="match status" value="1"/>
</dbReference>
<dbReference type="GO" id="GO:0008776">
    <property type="term" value="F:acetate kinase activity"/>
    <property type="evidence" value="ECO:0007669"/>
    <property type="project" value="UniProtKB-UniRule"/>
</dbReference>
<evidence type="ECO:0000256" key="4">
    <source>
        <dbReference type="ARBA" id="ARBA00022723"/>
    </source>
</evidence>
<dbReference type="GO" id="GO:0000287">
    <property type="term" value="F:magnesium ion binding"/>
    <property type="evidence" value="ECO:0007669"/>
    <property type="project" value="UniProtKB-UniRule"/>
</dbReference>
<keyword evidence="4 9" id="KW-0479">Metal-binding</keyword>
<evidence type="ECO:0000313" key="11">
    <source>
        <dbReference type="EMBL" id="TCO97131.1"/>
    </source>
</evidence>
<sequence length="438" mass="47380">MAQHPACLVLNAGSSSLKFSVFRDDPTRERLQPVLSGQVSGIGGTARLEAKDAERRVIAERYWSADQSLSRQDLLYHVLAWISTTLDGDHIVAVGHRVVHGGPDIAEPRVVGPALLEALQQLVPLAPLHQPHNIAPMRLIAERFPDLPQVACFDTAFHRGQPWVTRTYALPKELTADGVCSYGFHGLSYEYVSRTLLAARPELARSRVVVCHLGNGSSVCAVQNGRSVDTSMGFTALDGVPMGTRCGAIDPSVIFYLVREYGMTIEDVETLLYTRSGLLGVSGLSNDMKVLLESTDADAHQAVELFCFRVAKEVAAQSASIGGLDALVFTGGIGENAPRVRELIAERLAWLGVELDASANTARHDEIGVAGARVRSFVVPTNEELMIAQHTLALLREARSPLPAARPTTPARRPVAALLRQAARRPRTFLALKGTAPR</sequence>
<comment type="subcellular location">
    <subcellularLocation>
        <location evidence="9">Cytoplasm</location>
    </subcellularLocation>
</comment>
<feature type="binding site" evidence="9">
    <location>
        <position position="11"/>
    </location>
    <ligand>
        <name>Mg(2+)</name>
        <dbReference type="ChEBI" id="CHEBI:18420"/>
    </ligand>
</feature>
<dbReference type="InterPro" id="IPR043129">
    <property type="entry name" value="ATPase_NBD"/>
</dbReference>
<keyword evidence="5 9" id="KW-0547">Nucleotide-binding</keyword>
<dbReference type="AlphaFoldDB" id="A0A4R2LSW1"/>
<comment type="caution">
    <text evidence="11">The sequence shown here is derived from an EMBL/GenBank/DDBJ whole genome shotgun (WGS) entry which is preliminary data.</text>
</comment>
<feature type="binding site" evidence="9">
    <location>
        <position position="383"/>
    </location>
    <ligand>
        <name>Mg(2+)</name>
        <dbReference type="ChEBI" id="CHEBI:18420"/>
    </ligand>
</feature>
<accession>A0A4R2LSW1</accession>
<evidence type="ECO:0000256" key="10">
    <source>
        <dbReference type="RuleBase" id="RU003835"/>
    </source>
</evidence>
<dbReference type="PROSITE" id="PS01076">
    <property type="entry name" value="ACETATE_KINASE_2"/>
    <property type="match status" value="1"/>
</dbReference>
<dbReference type="PANTHER" id="PTHR21060:SF21">
    <property type="entry name" value="ACETATE KINASE"/>
    <property type="match status" value="1"/>
</dbReference>
<protein>
    <recommendedName>
        <fullName evidence="9">Acetate kinase</fullName>
        <ecNumber evidence="9">2.7.2.1</ecNumber>
    </recommendedName>
    <alternativeName>
        <fullName evidence="9">Acetokinase</fullName>
    </alternativeName>
</protein>
<evidence type="ECO:0000256" key="8">
    <source>
        <dbReference type="ARBA" id="ARBA00022842"/>
    </source>
</evidence>
<comment type="pathway">
    <text evidence="9">Metabolic intermediate biosynthesis; acetyl-CoA biosynthesis; acetyl-CoA from acetate: step 1/2.</text>
</comment>
<dbReference type="RefSeq" id="WP_132649745.1">
    <property type="nucleotide sequence ID" value="NZ_CP181386.1"/>
</dbReference>
<dbReference type="InterPro" id="IPR004372">
    <property type="entry name" value="Ac/propionate_kinase"/>
</dbReference>
<evidence type="ECO:0000256" key="9">
    <source>
        <dbReference type="HAMAP-Rule" id="MF_00020"/>
    </source>
</evidence>
<comment type="function">
    <text evidence="9">Catalyzes the formation of acetyl phosphate from acetate and ATP. Can also catalyze the reverse reaction.</text>
</comment>
<comment type="caution">
    <text evidence="9">Lacks conserved residue(s) required for the propagation of feature annotation.</text>
</comment>
<dbReference type="PIRSF" id="PIRSF000722">
    <property type="entry name" value="Acetate_prop_kin"/>
    <property type="match status" value="1"/>
</dbReference>
<feature type="binding site" evidence="9">
    <location>
        <position position="97"/>
    </location>
    <ligand>
        <name>substrate</name>
    </ligand>
</feature>
<feature type="active site" description="Proton donor/acceptor" evidence="9">
    <location>
        <position position="154"/>
    </location>
</feature>
<keyword evidence="2 9" id="KW-0963">Cytoplasm</keyword>
<feature type="binding site" evidence="9">
    <location>
        <position position="18"/>
    </location>
    <ligand>
        <name>ATP</name>
        <dbReference type="ChEBI" id="CHEBI:30616"/>
    </ligand>
</feature>
<dbReference type="InterPro" id="IPR000890">
    <property type="entry name" value="Aliphatic_acid_kin_short-chain"/>
</dbReference>
<dbReference type="InterPro" id="IPR023865">
    <property type="entry name" value="Aliphatic_acid_kinase_CS"/>
</dbReference>
<evidence type="ECO:0000256" key="5">
    <source>
        <dbReference type="ARBA" id="ARBA00022741"/>
    </source>
</evidence>
<feature type="binding site" evidence="9">
    <location>
        <begin position="332"/>
        <end position="336"/>
    </location>
    <ligand>
        <name>ATP</name>
        <dbReference type="ChEBI" id="CHEBI:30616"/>
    </ligand>
</feature>
<dbReference type="PRINTS" id="PR00471">
    <property type="entry name" value="ACETATEKNASE"/>
</dbReference>
<evidence type="ECO:0000313" key="12">
    <source>
        <dbReference type="Proteomes" id="UP000295106"/>
    </source>
</evidence>
<dbReference type="SUPFAM" id="SSF53067">
    <property type="entry name" value="Actin-like ATPase domain"/>
    <property type="match status" value="2"/>
</dbReference>
<evidence type="ECO:0000256" key="3">
    <source>
        <dbReference type="ARBA" id="ARBA00022679"/>
    </source>
</evidence>
<keyword evidence="6 9" id="KW-0418">Kinase</keyword>
<dbReference type="EC" id="2.7.2.1" evidence="9"/>
<evidence type="ECO:0000256" key="6">
    <source>
        <dbReference type="ARBA" id="ARBA00022777"/>
    </source>
</evidence>
<dbReference type="Gene3D" id="3.30.420.40">
    <property type="match status" value="2"/>
</dbReference>
<dbReference type="GO" id="GO:0006083">
    <property type="term" value="P:acetate metabolic process"/>
    <property type="evidence" value="ECO:0007669"/>
    <property type="project" value="TreeGrafter"/>
</dbReference>
<name>A0A4R2LSW1_RUBGE</name>
<dbReference type="GeneID" id="99682763"/>
<feature type="site" description="Transition state stabilizer" evidence="9">
    <location>
        <position position="245"/>
    </location>
</feature>
<keyword evidence="3 9" id="KW-0808">Transferase</keyword>
<organism evidence="11 12">
    <name type="scientific">Rubrivivax gelatinosus</name>
    <name type="common">Rhodocyclus gelatinosus</name>
    <name type="synonym">Rhodopseudomonas gelatinosa</name>
    <dbReference type="NCBI Taxonomy" id="28068"/>
    <lineage>
        <taxon>Bacteria</taxon>
        <taxon>Pseudomonadati</taxon>
        <taxon>Pseudomonadota</taxon>
        <taxon>Betaproteobacteria</taxon>
        <taxon>Burkholderiales</taxon>
        <taxon>Sphaerotilaceae</taxon>
        <taxon>Rubrivivax</taxon>
    </lineage>
</organism>
<dbReference type="GO" id="GO:0006085">
    <property type="term" value="P:acetyl-CoA biosynthetic process"/>
    <property type="evidence" value="ECO:0007669"/>
    <property type="project" value="UniProtKB-UniRule"/>
</dbReference>
<dbReference type="UniPathway" id="UPA00340">
    <property type="reaction ID" value="UER00458"/>
</dbReference>
<gene>
    <name evidence="9" type="primary">ackA</name>
    <name evidence="11" type="ORF">EV684_12410</name>
</gene>
<dbReference type="OrthoDB" id="9802453at2"/>
<comment type="cofactor">
    <cofactor evidence="9">
        <name>Mg(2+)</name>
        <dbReference type="ChEBI" id="CHEBI:18420"/>
    </cofactor>
    <cofactor evidence="9">
        <name>Mn(2+)</name>
        <dbReference type="ChEBI" id="CHEBI:29035"/>
    </cofactor>
    <text evidence="9">Mg(2+). Can also accept Mn(2+).</text>
</comment>
<dbReference type="Proteomes" id="UP000295106">
    <property type="component" value="Unassembled WGS sequence"/>
</dbReference>
<dbReference type="GO" id="GO:0005524">
    <property type="term" value="F:ATP binding"/>
    <property type="evidence" value="ECO:0007669"/>
    <property type="project" value="UniProtKB-KW"/>
</dbReference>
<comment type="subunit">
    <text evidence="9">Homodimer.</text>
</comment>
<keyword evidence="8 9" id="KW-0460">Magnesium</keyword>
<comment type="catalytic activity">
    <reaction evidence="9">
        <text>acetate + ATP = acetyl phosphate + ADP</text>
        <dbReference type="Rhea" id="RHEA:11352"/>
        <dbReference type="ChEBI" id="CHEBI:22191"/>
        <dbReference type="ChEBI" id="CHEBI:30089"/>
        <dbReference type="ChEBI" id="CHEBI:30616"/>
        <dbReference type="ChEBI" id="CHEBI:456216"/>
        <dbReference type="EC" id="2.7.2.1"/>
    </reaction>
</comment>
<evidence type="ECO:0000256" key="2">
    <source>
        <dbReference type="ARBA" id="ARBA00022490"/>
    </source>
</evidence>
<evidence type="ECO:0000256" key="7">
    <source>
        <dbReference type="ARBA" id="ARBA00022840"/>
    </source>
</evidence>
<comment type="similarity">
    <text evidence="1 9 10">Belongs to the acetokinase family.</text>
</comment>
<feature type="binding site" evidence="9">
    <location>
        <begin position="212"/>
        <end position="216"/>
    </location>
    <ligand>
        <name>ATP</name>
        <dbReference type="ChEBI" id="CHEBI:30616"/>
    </ligand>
</feature>
<dbReference type="GO" id="GO:0005829">
    <property type="term" value="C:cytosol"/>
    <property type="evidence" value="ECO:0007669"/>
    <property type="project" value="TreeGrafter"/>
</dbReference>
<keyword evidence="7 9" id="KW-0067">ATP-binding</keyword>
<dbReference type="PANTHER" id="PTHR21060">
    <property type="entry name" value="ACETATE KINASE"/>
    <property type="match status" value="1"/>
</dbReference>
<feature type="site" description="Transition state stabilizer" evidence="9">
    <location>
        <position position="185"/>
    </location>
</feature>
<dbReference type="HAMAP" id="MF_00020">
    <property type="entry name" value="Acetate_kinase"/>
    <property type="match status" value="1"/>
</dbReference>
<proteinExistence type="inferred from homology"/>
<dbReference type="NCBIfam" id="TIGR00016">
    <property type="entry name" value="ackA"/>
    <property type="match status" value="1"/>
</dbReference>
<dbReference type="EMBL" id="SLXD01000024">
    <property type="protein sequence ID" value="TCO97131.1"/>
    <property type="molecule type" value="Genomic_DNA"/>
</dbReference>
<evidence type="ECO:0000256" key="1">
    <source>
        <dbReference type="ARBA" id="ARBA00008748"/>
    </source>
</evidence>
<reference evidence="11 12" key="1">
    <citation type="submission" date="2019-03" db="EMBL/GenBank/DDBJ databases">
        <title>Genomic Encyclopedia of Type Strains, Phase IV (KMG-IV): sequencing the most valuable type-strain genomes for metagenomic binning, comparative biology and taxonomic classification.</title>
        <authorList>
            <person name="Goeker M."/>
        </authorList>
    </citation>
    <scope>NUCLEOTIDE SEQUENCE [LARGE SCALE GENOMIC DNA]</scope>
    <source>
        <strain evidence="11 12">DSM 1709</strain>
    </source>
</reference>